<proteinExistence type="predicted"/>
<evidence type="ECO:0000313" key="1">
    <source>
        <dbReference type="EMBL" id="KAK8063682.1"/>
    </source>
</evidence>
<name>A0ABR1UYA7_9PEZI</name>
<organism evidence="1 2">
    <name type="scientific">Apiospora saccharicola</name>
    <dbReference type="NCBI Taxonomy" id="335842"/>
    <lineage>
        <taxon>Eukaryota</taxon>
        <taxon>Fungi</taxon>
        <taxon>Dikarya</taxon>
        <taxon>Ascomycota</taxon>
        <taxon>Pezizomycotina</taxon>
        <taxon>Sordariomycetes</taxon>
        <taxon>Xylariomycetidae</taxon>
        <taxon>Amphisphaeriales</taxon>
        <taxon>Apiosporaceae</taxon>
        <taxon>Apiospora</taxon>
    </lineage>
</organism>
<evidence type="ECO:0000313" key="2">
    <source>
        <dbReference type="Proteomes" id="UP001446871"/>
    </source>
</evidence>
<reference evidence="1 2" key="1">
    <citation type="submission" date="2023-01" db="EMBL/GenBank/DDBJ databases">
        <title>Analysis of 21 Apiospora genomes using comparative genomics revels a genus with tremendous synthesis potential of carbohydrate active enzymes and secondary metabolites.</title>
        <authorList>
            <person name="Sorensen T."/>
        </authorList>
    </citation>
    <scope>NUCLEOTIDE SEQUENCE [LARGE SCALE GENOMIC DNA]</scope>
    <source>
        <strain evidence="1 2">CBS 83171</strain>
    </source>
</reference>
<keyword evidence="2" id="KW-1185">Reference proteome</keyword>
<gene>
    <name evidence="1" type="ORF">PG996_008334</name>
</gene>
<dbReference type="Proteomes" id="UP001446871">
    <property type="component" value="Unassembled WGS sequence"/>
</dbReference>
<accession>A0ABR1UYA7</accession>
<comment type="caution">
    <text evidence="1">The sequence shown here is derived from an EMBL/GenBank/DDBJ whole genome shotgun (WGS) entry which is preliminary data.</text>
</comment>
<dbReference type="EMBL" id="JAQQWM010000005">
    <property type="protein sequence ID" value="KAK8063682.1"/>
    <property type="molecule type" value="Genomic_DNA"/>
</dbReference>
<sequence length="471" mass="54249">MLLQAESHNSPRNALHIMNKMVNYGVFSFMQNDILEVLQLALVHCAEDAEWLTFIRELHPRQTYWIQARDQSDKAAIPPPPPNSAPLARDYLPTIQSRMLSLAIASGRRCHDDFFTDPYNAAFKDATSYLDCAEYLLNNGAVPDEDHIRHLLWGALWHEENFPKLALELSGLVDLLVAHGLNVAQEQVRRLWSDPEWDDLTLGTIADPRTAILMGFQVTAKPKSIMQLAMTLCLKDYDDFLPLNFQTTPIYGERDLLSRVLPFCRVVYDFLAQGGRLNTHDGQIKYRLVRLGLVFFRPGQVYQYRQSEDVDGFDWSQPYQPQAKNWEVVWDRMLEDYGMAEPPAQLASDARAGRWQPDPSVLTGRGANLHEQVLTAVCLLLGGPRRFFEAAEEWCELVRDDWPSHILEQWRQAWPEASFLPIPFNTLIGWDRTDRNESDDTSPDPTLNEVEDIRYFMQQLRDWRPESAESS</sequence>
<protein>
    <submittedName>
        <fullName evidence="1">Uncharacterized protein</fullName>
    </submittedName>
</protein>